<dbReference type="InterPro" id="IPR036116">
    <property type="entry name" value="FN3_sf"/>
</dbReference>
<dbReference type="PANTHER" id="PTHR34823:SF1">
    <property type="entry name" value="CHITIN-BINDING TYPE-4 DOMAIN-CONTAINING PROTEIN"/>
    <property type="match status" value="1"/>
</dbReference>
<dbReference type="Pfam" id="PF00553">
    <property type="entry name" value="CBM_2"/>
    <property type="match status" value="1"/>
</dbReference>
<feature type="domain" description="Fibronectin type-III" evidence="7">
    <location>
        <begin position="235"/>
        <end position="324"/>
    </location>
</feature>
<evidence type="ECO:0000313" key="9">
    <source>
        <dbReference type="EMBL" id="PRX98885.1"/>
    </source>
</evidence>
<dbReference type="Pfam" id="PF03067">
    <property type="entry name" value="LPMO_10"/>
    <property type="match status" value="1"/>
</dbReference>
<name>A0A2T0Q4Z1_9ACTN</name>
<dbReference type="GO" id="GO:0004553">
    <property type="term" value="F:hydrolase activity, hydrolyzing O-glycosyl compounds"/>
    <property type="evidence" value="ECO:0007669"/>
    <property type="project" value="InterPro"/>
</dbReference>
<dbReference type="InterPro" id="IPR014756">
    <property type="entry name" value="Ig_E-set"/>
</dbReference>
<dbReference type="PROSITE" id="PS51318">
    <property type="entry name" value="TAT"/>
    <property type="match status" value="1"/>
</dbReference>
<dbReference type="Proteomes" id="UP000237846">
    <property type="component" value="Unassembled WGS sequence"/>
</dbReference>
<dbReference type="InterPro" id="IPR006311">
    <property type="entry name" value="TAT_signal"/>
</dbReference>
<gene>
    <name evidence="9" type="ORF">CLV72_104465</name>
</gene>
<dbReference type="PROSITE" id="PS51173">
    <property type="entry name" value="CBM2"/>
    <property type="match status" value="1"/>
</dbReference>
<dbReference type="InterPro" id="IPR001919">
    <property type="entry name" value="CBD2"/>
</dbReference>
<dbReference type="SUPFAM" id="SSF81296">
    <property type="entry name" value="E set domains"/>
    <property type="match status" value="1"/>
</dbReference>
<feature type="domain" description="CBM2" evidence="8">
    <location>
        <begin position="323"/>
        <end position="433"/>
    </location>
</feature>
<evidence type="ECO:0000313" key="10">
    <source>
        <dbReference type="Proteomes" id="UP000237846"/>
    </source>
</evidence>
<dbReference type="InterPro" id="IPR003961">
    <property type="entry name" value="FN3_dom"/>
</dbReference>
<dbReference type="Gene3D" id="2.60.40.290">
    <property type="match status" value="1"/>
</dbReference>
<evidence type="ECO:0000256" key="4">
    <source>
        <dbReference type="ARBA" id="ARBA00023326"/>
    </source>
</evidence>
<keyword evidence="1 6" id="KW-0732">Signal</keyword>
<evidence type="ECO:0000256" key="3">
    <source>
        <dbReference type="ARBA" id="ARBA00023295"/>
    </source>
</evidence>
<accession>A0A2T0Q4Z1</accession>
<dbReference type="Pfam" id="PF00041">
    <property type="entry name" value="fn3"/>
    <property type="match status" value="1"/>
</dbReference>
<dbReference type="AlphaFoldDB" id="A0A2T0Q4Z1"/>
<dbReference type="EMBL" id="PVZC01000004">
    <property type="protein sequence ID" value="PRX98885.1"/>
    <property type="molecule type" value="Genomic_DNA"/>
</dbReference>
<evidence type="ECO:0000256" key="1">
    <source>
        <dbReference type="ARBA" id="ARBA00022729"/>
    </source>
</evidence>
<evidence type="ECO:0000256" key="2">
    <source>
        <dbReference type="ARBA" id="ARBA00023277"/>
    </source>
</evidence>
<evidence type="ECO:0000259" key="7">
    <source>
        <dbReference type="PROSITE" id="PS50853"/>
    </source>
</evidence>
<proteinExistence type="predicted"/>
<feature type="chain" id="PRO_5015542586" evidence="6">
    <location>
        <begin position="33"/>
        <end position="433"/>
    </location>
</feature>
<dbReference type="CDD" id="cd21177">
    <property type="entry name" value="LPMO_AA10"/>
    <property type="match status" value="1"/>
</dbReference>
<keyword evidence="4" id="KW-0624">Polysaccharide degradation</keyword>
<dbReference type="PANTHER" id="PTHR34823">
    <property type="entry name" value="GLCNAC-BINDING PROTEIN A"/>
    <property type="match status" value="1"/>
</dbReference>
<dbReference type="InterPro" id="IPR051024">
    <property type="entry name" value="GlcNAc_Chitin_IntDeg"/>
</dbReference>
<dbReference type="InterPro" id="IPR013783">
    <property type="entry name" value="Ig-like_fold"/>
</dbReference>
<protein>
    <submittedName>
        <fullName evidence="9">Chitin-binding protein</fullName>
    </submittedName>
</protein>
<evidence type="ECO:0000256" key="5">
    <source>
        <dbReference type="SAM" id="MobiDB-lite"/>
    </source>
</evidence>
<dbReference type="Gene3D" id="2.60.40.10">
    <property type="entry name" value="Immunoglobulins"/>
    <property type="match status" value="1"/>
</dbReference>
<dbReference type="InterPro" id="IPR004302">
    <property type="entry name" value="Cellulose/chitin-bd_N"/>
</dbReference>
<dbReference type="InterPro" id="IPR012291">
    <property type="entry name" value="CBM2_carb-bd_dom_sf"/>
</dbReference>
<keyword evidence="10" id="KW-1185">Reference proteome</keyword>
<reference evidence="9 10" key="1">
    <citation type="submission" date="2018-03" db="EMBL/GenBank/DDBJ databases">
        <title>Genomic Encyclopedia of Archaeal and Bacterial Type Strains, Phase II (KMG-II): from individual species to whole genera.</title>
        <authorList>
            <person name="Goeker M."/>
        </authorList>
    </citation>
    <scope>NUCLEOTIDE SEQUENCE [LARGE SCALE GENOMIC DNA]</scope>
    <source>
        <strain evidence="9 10">DSM 45601</strain>
    </source>
</reference>
<feature type="region of interest" description="Disordered" evidence="5">
    <location>
        <begin position="224"/>
        <end position="243"/>
    </location>
</feature>
<dbReference type="SMART" id="SM00060">
    <property type="entry name" value="FN3"/>
    <property type="match status" value="1"/>
</dbReference>
<dbReference type="SUPFAM" id="SSF49265">
    <property type="entry name" value="Fibronectin type III"/>
    <property type="match status" value="1"/>
</dbReference>
<keyword evidence="2" id="KW-0119">Carbohydrate metabolism</keyword>
<dbReference type="CDD" id="cd00063">
    <property type="entry name" value="FN3"/>
    <property type="match status" value="1"/>
</dbReference>
<dbReference type="GO" id="GO:0030247">
    <property type="term" value="F:polysaccharide binding"/>
    <property type="evidence" value="ECO:0007669"/>
    <property type="project" value="UniProtKB-UniRule"/>
</dbReference>
<comment type="caution">
    <text evidence="9">The sequence shown here is derived from an EMBL/GenBank/DDBJ whole genome shotgun (WGS) entry which is preliminary data.</text>
</comment>
<sequence>MNRRRSWTALSLALATVAGTLTFVAPTAPALAHGGMTYPATRTYACYVDGLAGGNGGDLNPTNPACAEAVRIGGKTPLWNWFGNLLSDSAGRHEEVIPDGNLCGPGATFAAYRMPHPDWPTTTLESGAPITFRYNAWAAHPGTWTQYVTPQGWDPSQPLRWDDLEVFDEVTNPPINGSGPHGAEYTWNAVLPERTGRHVIYSVWERSDSPEAFYNCSDVVFTGGNEEPDTQAPTAPGTPSVTGATGSTIGLSWAASTDDRRVAGYDVYRAAAGGDQLVATATTNSATVTGLEPDSDYTFYVVARDAAGNRSPASPSVAASTNAQPTTGPCRVQYSVGSTWNGGFTGTVRITNTGTTAVNGWELSFSFGGGQTVSQGWSATWSQSGQVVTARSASWNGTIQPGGSVEAGFNATTASGNPAPSTFTLNGATCATA</sequence>
<feature type="compositionally biased region" description="Polar residues" evidence="5">
    <location>
        <begin position="231"/>
        <end position="243"/>
    </location>
</feature>
<dbReference type="RefSeq" id="WP_211302880.1">
    <property type="nucleotide sequence ID" value="NZ_PVZC01000004.1"/>
</dbReference>
<organism evidence="9 10">
    <name type="scientific">Allonocardiopsis opalescens</name>
    <dbReference type="NCBI Taxonomy" id="1144618"/>
    <lineage>
        <taxon>Bacteria</taxon>
        <taxon>Bacillati</taxon>
        <taxon>Actinomycetota</taxon>
        <taxon>Actinomycetes</taxon>
        <taxon>Streptosporangiales</taxon>
        <taxon>Allonocardiopsis</taxon>
    </lineage>
</organism>
<keyword evidence="3" id="KW-0326">Glycosidase</keyword>
<evidence type="ECO:0000259" key="8">
    <source>
        <dbReference type="PROSITE" id="PS51173"/>
    </source>
</evidence>
<dbReference type="SMART" id="SM00637">
    <property type="entry name" value="CBD_II"/>
    <property type="match status" value="1"/>
</dbReference>
<keyword evidence="3" id="KW-0378">Hydrolase</keyword>
<evidence type="ECO:0000256" key="6">
    <source>
        <dbReference type="SAM" id="SignalP"/>
    </source>
</evidence>
<dbReference type="SUPFAM" id="SSF49384">
    <property type="entry name" value="Carbohydrate-binding domain"/>
    <property type="match status" value="1"/>
</dbReference>
<feature type="signal peptide" evidence="6">
    <location>
        <begin position="1"/>
        <end position="32"/>
    </location>
</feature>
<dbReference type="Gene3D" id="2.70.50.50">
    <property type="entry name" value="chitin-binding protein cbp21"/>
    <property type="match status" value="1"/>
</dbReference>
<dbReference type="InterPro" id="IPR008965">
    <property type="entry name" value="CBM2/CBM3_carb-bd_dom_sf"/>
</dbReference>
<dbReference type="PROSITE" id="PS50853">
    <property type="entry name" value="FN3"/>
    <property type="match status" value="1"/>
</dbReference>
<dbReference type="GO" id="GO:0000272">
    <property type="term" value="P:polysaccharide catabolic process"/>
    <property type="evidence" value="ECO:0007669"/>
    <property type="project" value="UniProtKB-KW"/>
</dbReference>